<accession>A0A2T2P0M0</accession>
<feature type="transmembrane region" description="Helical" evidence="1">
    <location>
        <begin position="71"/>
        <end position="95"/>
    </location>
</feature>
<keyword evidence="3" id="KW-1185">Reference proteome</keyword>
<dbReference type="OrthoDB" id="4502894at2759"/>
<feature type="transmembrane region" description="Helical" evidence="1">
    <location>
        <begin position="35"/>
        <end position="59"/>
    </location>
</feature>
<protein>
    <submittedName>
        <fullName evidence="2">Uncharacterized protein</fullName>
    </submittedName>
</protein>
<keyword evidence="1" id="KW-1133">Transmembrane helix</keyword>
<organism evidence="2 3">
    <name type="scientific">Corynespora cassiicola Philippines</name>
    <dbReference type="NCBI Taxonomy" id="1448308"/>
    <lineage>
        <taxon>Eukaryota</taxon>
        <taxon>Fungi</taxon>
        <taxon>Dikarya</taxon>
        <taxon>Ascomycota</taxon>
        <taxon>Pezizomycotina</taxon>
        <taxon>Dothideomycetes</taxon>
        <taxon>Pleosporomycetidae</taxon>
        <taxon>Pleosporales</taxon>
        <taxon>Corynesporascaceae</taxon>
        <taxon>Corynespora</taxon>
    </lineage>
</organism>
<gene>
    <name evidence="2" type="ORF">BS50DRAFT_486386</name>
</gene>
<sequence length="162" mass="17906">MAETLAAVSAVLSYAWWPFAQLLHATGLVLSPFCAFALFVLLPFTWLLHALLSALLLPFRLQLLDRVETLYIYLGIAGLIGCSAGLCLHFAFGFLSTTLNIHDSQPSKALPKQRTAAEYRAARRERKADMCISTPPAVKKGSSLRRRGLLSQTIIEEDDSDR</sequence>
<evidence type="ECO:0000256" key="1">
    <source>
        <dbReference type="SAM" id="Phobius"/>
    </source>
</evidence>
<keyword evidence="1" id="KW-0812">Transmembrane</keyword>
<dbReference type="AlphaFoldDB" id="A0A2T2P0M0"/>
<reference evidence="2 3" key="1">
    <citation type="journal article" date="2018" name="Front. Microbiol.">
        <title>Genome-Wide Analysis of Corynespora cassiicola Leaf Fall Disease Putative Effectors.</title>
        <authorList>
            <person name="Lopez D."/>
            <person name="Ribeiro S."/>
            <person name="Label P."/>
            <person name="Fumanal B."/>
            <person name="Venisse J.S."/>
            <person name="Kohler A."/>
            <person name="de Oliveira R.R."/>
            <person name="Labutti K."/>
            <person name="Lipzen A."/>
            <person name="Lail K."/>
            <person name="Bauer D."/>
            <person name="Ohm R.A."/>
            <person name="Barry K.W."/>
            <person name="Spatafora J."/>
            <person name="Grigoriev I.V."/>
            <person name="Martin F.M."/>
            <person name="Pujade-Renaud V."/>
        </authorList>
    </citation>
    <scope>NUCLEOTIDE SEQUENCE [LARGE SCALE GENOMIC DNA]</scope>
    <source>
        <strain evidence="2 3">Philippines</strain>
    </source>
</reference>
<evidence type="ECO:0000313" key="3">
    <source>
        <dbReference type="Proteomes" id="UP000240883"/>
    </source>
</evidence>
<evidence type="ECO:0000313" key="2">
    <source>
        <dbReference type="EMBL" id="PSN71169.1"/>
    </source>
</evidence>
<name>A0A2T2P0M0_CORCC</name>
<proteinExistence type="predicted"/>
<keyword evidence="1" id="KW-0472">Membrane</keyword>
<dbReference type="Proteomes" id="UP000240883">
    <property type="component" value="Unassembled WGS sequence"/>
</dbReference>
<dbReference type="EMBL" id="KZ678131">
    <property type="protein sequence ID" value="PSN71169.1"/>
    <property type="molecule type" value="Genomic_DNA"/>
</dbReference>